<name>A0A7L4DRD4_9AVES</name>
<evidence type="ECO:0000313" key="8">
    <source>
        <dbReference type="EMBL" id="NXW64151.1"/>
    </source>
</evidence>
<evidence type="ECO:0000256" key="3">
    <source>
        <dbReference type="ARBA" id="ARBA00022722"/>
    </source>
</evidence>
<dbReference type="AlphaFoldDB" id="A0A7L4DRD4"/>
<keyword evidence="2" id="KW-0548">Nucleotidyltransferase</keyword>
<feature type="non-terminal residue" evidence="8">
    <location>
        <position position="1"/>
    </location>
</feature>
<evidence type="ECO:0000256" key="1">
    <source>
        <dbReference type="ARBA" id="ARBA00022679"/>
    </source>
</evidence>
<sequence length="99" mass="11307">AQKLLGNSNWVRSYLGLTTEQLSPLFALLRGDPDLTSPRTMTKEVRAAMEQVEWAITNKQVHGVDTDTPVCFFVVIPEMYPTVIIGQWNEHWQDLLHVL</sequence>
<feature type="domain" description="Reverse transcriptase thumb" evidence="7">
    <location>
        <begin position="2"/>
        <end position="49"/>
    </location>
</feature>
<keyword evidence="9" id="KW-1185">Reference proteome</keyword>
<dbReference type="GO" id="GO:0016787">
    <property type="term" value="F:hydrolase activity"/>
    <property type="evidence" value="ECO:0007669"/>
    <property type="project" value="UniProtKB-KW"/>
</dbReference>
<gene>
    <name evidence="8" type="primary">Ervk18_1</name>
    <name evidence="8" type="ORF">EURGUL_R15374</name>
</gene>
<dbReference type="Proteomes" id="UP000541249">
    <property type="component" value="Unassembled WGS sequence"/>
</dbReference>
<evidence type="ECO:0000313" key="9">
    <source>
        <dbReference type="Proteomes" id="UP000541249"/>
    </source>
</evidence>
<dbReference type="GO" id="GO:0035613">
    <property type="term" value="F:RNA stem-loop binding"/>
    <property type="evidence" value="ECO:0007669"/>
    <property type="project" value="TreeGrafter"/>
</dbReference>
<dbReference type="SUPFAM" id="SSF56672">
    <property type="entry name" value="DNA/RNA polymerases"/>
    <property type="match status" value="1"/>
</dbReference>
<comment type="caution">
    <text evidence="8">The sequence shown here is derived from an EMBL/GenBank/DDBJ whole genome shotgun (WGS) entry which is preliminary data.</text>
</comment>
<organism evidence="8 9">
    <name type="scientific">Eurystomus gularis</name>
    <dbReference type="NCBI Taxonomy" id="325343"/>
    <lineage>
        <taxon>Eukaryota</taxon>
        <taxon>Metazoa</taxon>
        <taxon>Chordata</taxon>
        <taxon>Craniata</taxon>
        <taxon>Vertebrata</taxon>
        <taxon>Euteleostomi</taxon>
        <taxon>Archelosauria</taxon>
        <taxon>Archosauria</taxon>
        <taxon>Dinosauria</taxon>
        <taxon>Saurischia</taxon>
        <taxon>Theropoda</taxon>
        <taxon>Coelurosauria</taxon>
        <taxon>Aves</taxon>
        <taxon>Neognathae</taxon>
        <taxon>Neoaves</taxon>
        <taxon>Telluraves</taxon>
        <taxon>Coraciimorphae</taxon>
        <taxon>Coraciiformes</taxon>
        <taxon>Coraciidae</taxon>
        <taxon>Eurystomus</taxon>
    </lineage>
</organism>
<evidence type="ECO:0000256" key="5">
    <source>
        <dbReference type="ARBA" id="ARBA00022801"/>
    </source>
</evidence>
<evidence type="ECO:0000256" key="2">
    <source>
        <dbReference type="ARBA" id="ARBA00022695"/>
    </source>
</evidence>
<accession>A0A7L4DRD4</accession>
<dbReference type="Pfam" id="PF06817">
    <property type="entry name" value="RVT_thumb"/>
    <property type="match status" value="1"/>
</dbReference>
<feature type="non-terminal residue" evidence="8">
    <location>
        <position position="99"/>
    </location>
</feature>
<proteinExistence type="predicted"/>
<reference evidence="8 9" key="1">
    <citation type="submission" date="2019-09" db="EMBL/GenBank/DDBJ databases">
        <title>Bird 10,000 Genomes (B10K) Project - Family phase.</title>
        <authorList>
            <person name="Zhang G."/>
        </authorList>
    </citation>
    <scope>NUCLEOTIDE SEQUENCE [LARGE SCALE GENOMIC DNA]</scope>
    <source>
        <strain evidence="8">B10K-DU-002-51</strain>
        <tissue evidence="8">Muscle</tissue>
    </source>
</reference>
<dbReference type="EMBL" id="VZZY01021108">
    <property type="protein sequence ID" value="NXW64151.1"/>
    <property type="molecule type" value="Genomic_DNA"/>
</dbReference>
<dbReference type="GO" id="GO:0004519">
    <property type="term" value="F:endonuclease activity"/>
    <property type="evidence" value="ECO:0007669"/>
    <property type="project" value="UniProtKB-KW"/>
</dbReference>
<keyword evidence="1" id="KW-0808">Transferase</keyword>
<dbReference type="PANTHER" id="PTHR41694:SF3">
    <property type="entry name" value="RNA-DIRECTED DNA POLYMERASE-RELATED"/>
    <property type="match status" value="1"/>
</dbReference>
<evidence type="ECO:0000256" key="4">
    <source>
        <dbReference type="ARBA" id="ARBA00022759"/>
    </source>
</evidence>
<protein>
    <submittedName>
        <fullName evidence="8">POK18 protein</fullName>
    </submittedName>
</protein>
<keyword evidence="4" id="KW-0255">Endonuclease</keyword>
<keyword evidence="6" id="KW-0695">RNA-directed DNA polymerase</keyword>
<evidence type="ECO:0000256" key="6">
    <source>
        <dbReference type="ARBA" id="ARBA00022918"/>
    </source>
</evidence>
<keyword evidence="3" id="KW-0540">Nuclease</keyword>
<evidence type="ECO:0000259" key="7">
    <source>
        <dbReference type="Pfam" id="PF06817"/>
    </source>
</evidence>
<dbReference type="GO" id="GO:0003964">
    <property type="term" value="F:RNA-directed DNA polymerase activity"/>
    <property type="evidence" value="ECO:0007669"/>
    <property type="project" value="UniProtKB-KW"/>
</dbReference>
<dbReference type="Gene3D" id="3.30.70.270">
    <property type="match status" value="1"/>
</dbReference>
<dbReference type="InterPro" id="IPR043128">
    <property type="entry name" value="Rev_trsase/Diguanyl_cyclase"/>
</dbReference>
<keyword evidence="5" id="KW-0378">Hydrolase</keyword>
<dbReference type="PANTHER" id="PTHR41694">
    <property type="entry name" value="ENDOGENOUS RETROVIRUS GROUP K MEMBER POL PROTEIN"/>
    <property type="match status" value="1"/>
</dbReference>
<dbReference type="InterPro" id="IPR043502">
    <property type="entry name" value="DNA/RNA_pol_sf"/>
</dbReference>
<dbReference type="InterPro" id="IPR010661">
    <property type="entry name" value="RVT_thumb"/>
</dbReference>
<dbReference type="OrthoDB" id="9395730at2759"/>